<evidence type="ECO:0000256" key="1">
    <source>
        <dbReference type="SAM" id="MobiDB-lite"/>
    </source>
</evidence>
<dbReference type="AlphaFoldDB" id="A0A8S9ZMI5"/>
<organism evidence="2 3">
    <name type="scientific">Meloidogyne graminicola</name>
    <dbReference type="NCBI Taxonomy" id="189291"/>
    <lineage>
        <taxon>Eukaryota</taxon>
        <taxon>Metazoa</taxon>
        <taxon>Ecdysozoa</taxon>
        <taxon>Nematoda</taxon>
        <taxon>Chromadorea</taxon>
        <taxon>Rhabditida</taxon>
        <taxon>Tylenchina</taxon>
        <taxon>Tylenchomorpha</taxon>
        <taxon>Tylenchoidea</taxon>
        <taxon>Meloidogynidae</taxon>
        <taxon>Meloidogyninae</taxon>
        <taxon>Meloidogyne</taxon>
    </lineage>
</organism>
<protein>
    <submittedName>
        <fullName evidence="2">Uncharacterized protein</fullName>
    </submittedName>
</protein>
<feature type="region of interest" description="Disordered" evidence="1">
    <location>
        <begin position="56"/>
        <end position="78"/>
    </location>
</feature>
<comment type="caution">
    <text evidence="2">The sequence shown here is derived from an EMBL/GenBank/DDBJ whole genome shotgun (WGS) entry which is preliminary data.</text>
</comment>
<dbReference type="EMBL" id="JABEBT010000060">
    <property type="protein sequence ID" value="KAF7634296.1"/>
    <property type="molecule type" value="Genomic_DNA"/>
</dbReference>
<gene>
    <name evidence="2" type="ORF">Mgra_00006261</name>
</gene>
<proteinExistence type="predicted"/>
<sequence>MDLDEEEAVWDVVRDRINIDVESGEFTALNKTQSTNFSSPASTSFNALDFEDQEGSSSLQKSFKRGRPNSRKQVGVNA</sequence>
<accession>A0A8S9ZMI5</accession>
<reference evidence="2" key="1">
    <citation type="journal article" date="2020" name="Ecol. Evol.">
        <title>Genome structure and content of the rice root-knot nematode (Meloidogyne graminicola).</title>
        <authorList>
            <person name="Phan N.T."/>
            <person name="Danchin E.G.J."/>
            <person name="Klopp C."/>
            <person name="Perfus-Barbeoch L."/>
            <person name="Kozlowski D.K."/>
            <person name="Koutsovoulos G.D."/>
            <person name="Lopez-Roques C."/>
            <person name="Bouchez O."/>
            <person name="Zahm M."/>
            <person name="Besnard G."/>
            <person name="Bellafiore S."/>
        </authorList>
    </citation>
    <scope>NUCLEOTIDE SEQUENCE</scope>
    <source>
        <strain evidence="2">VN-18</strain>
    </source>
</reference>
<evidence type="ECO:0000313" key="2">
    <source>
        <dbReference type="EMBL" id="KAF7634296.1"/>
    </source>
</evidence>
<name>A0A8S9ZMI5_9BILA</name>
<dbReference type="Proteomes" id="UP000605970">
    <property type="component" value="Unassembled WGS sequence"/>
</dbReference>
<keyword evidence="3" id="KW-1185">Reference proteome</keyword>
<evidence type="ECO:0000313" key="3">
    <source>
        <dbReference type="Proteomes" id="UP000605970"/>
    </source>
</evidence>